<dbReference type="Gene3D" id="3.30.420.10">
    <property type="entry name" value="Ribonuclease H-like superfamily/Ribonuclease H"/>
    <property type="match status" value="1"/>
</dbReference>
<dbReference type="SUPFAM" id="SSF53098">
    <property type="entry name" value="Ribonuclease H-like"/>
    <property type="match status" value="1"/>
</dbReference>
<dbReference type="Proteomes" id="UP000223976">
    <property type="component" value="Segment"/>
</dbReference>
<protein>
    <submittedName>
        <fullName evidence="1">Uncharacterized protein</fullName>
    </submittedName>
</protein>
<name>A0A142IIF0_9CAUD</name>
<dbReference type="InterPro" id="IPR036397">
    <property type="entry name" value="RNaseH_sf"/>
</dbReference>
<dbReference type="EMBL" id="KU726251">
    <property type="protein sequence ID" value="AMR59738.1"/>
    <property type="molecule type" value="Genomic_DNA"/>
</dbReference>
<reference evidence="1 2" key="1">
    <citation type="submission" date="2016-02" db="EMBL/GenBank/DDBJ databases">
        <title>Complete genome sequence of a polyvalent bacteriophage, SEGD1, simultaneously inhibiting both Salmonella enterica and Escherichia coli O157:H7.</title>
        <authorList>
            <person name="Fan J."/>
            <person name="Ma J."/>
        </authorList>
    </citation>
    <scope>NUCLEOTIDE SEQUENCE [LARGE SCALE GENOMIC DNA]</scope>
</reference>
<gene>
    <name evidence="1" type="ORF">SEGD1_089</name>
</gene>
<proteinExistence type="predicted"/>
<evidence type="ECO:0000313" key="1">
    <source>
        <dbReference type="EMBL" id="AMR59738.1"/>
    </source>
</evidence>
<dbReference type="GO" id="GO:0003676">
    <property type="term" value="F:nucleic acid binding"/>
    <property type="evidence" value="ECO:0007669"/>
    <property type="project" value="InterPro"/>
</dbReference>
<organism evidence="1 2">
    <name type="scientific">Enterobacteria phage SEGD1</name>
    <dbReference type="NCBI Taxonomy" id="1805456"/>
    <lineage>
        <taxon>Viruses</taxon>
        <taxon>Duplodnaviria</taxon>
        <taxon>Heunggongvirae</taxon>
        <taxon>Uroviricota</taxon>
        <taxon>Caudoviricetes</taxon>
        <taxon>Chimalliviridae</taxon>
        <taxon>Seoulvirus</taxon>
        <taxon>Seoulvirus SPN3US</taxon>
    </lineage>
</organism>
<accession>A0A142IIF0</accession>
<sequence length="216" mass="24266">MLIPEPRLPDSMVRIAAVDPGTAHLGMAVIDWEFGQPQGEVVWAGTAHVADPTHNSAFGECVGKRDARLVELEERFREFLKLARPTFVATETPFMRRAKLSAYESGVELQLMLRRTLWDVFPEKYLHGFNPIIVKSYVGVEAKGTDKSHMQQAVTKLYANHTRCDLSVLDEHSIDAVAVGNIFVRVNLLNLNSLLPPKVKVPKAKAGKRKGRRRRK</sequence>
<evidence type="ECO:0000313" key="2">
    <source>
        <dbReference type="Proteomes" id="UP000223976"/>
    </source>
</evidence>
<dbReference type="InterPro" id="IPR012337">
    <property type="entry name" value="RNaseH-like_sf"/>
</dbReference>